<feature type="transmembrane region" description="Helical" evidence="1">
    <location>
        <begin position="94"/>
        <end position="116"/>
    </location>
</feature>
<feature type="transmembrane region" description="Helical" evidence="1">
    <location>
        <begin position="63"/>
        <end position="82"/>
    </location>
</feature>
<feature type="transmembrane region" description="Helical" evidence="1">
    <location>
        <begin position="128"/>
        <end position="148"/>
    </location>
</feature>
<gene>
    <name evidence="2" type="ORF">CFS9_22010</name>
</gene>
<reference evidence="2" key="1">
    <citation type="submission" date="2024-05" db="EMBL/GenBank/DDBJ databases">
        <title>Whole-Genome Sequence of CFS9, a Potential Fish Probiotic Isolated from the Body Surface of Silurus asotus.</title>
        <authorList>
            <person name="Kojima M."/>
            <person name="Tobioka K."/>
            <person name="Yokota K."/>
            <person name="Nakatani H."/>
            <person name="Hori K."/>
            <person name="Tamaru Y."/>
            <person name="Okazaki F."/>
        </authorList>
    </citation>
    <scope>NUCLEOTIDE SEQUENCE</scope>
    <source>
        <strain evidence="2">CFS9</strain>
    </source>
</reference>
<evidence type="ECO:0000313" key="2">
    <source>
        <dbReference type="EMBL" id="BFM43560.1"/>
    </source>
</evidence>
<name>A0AAT9H261_9FLAO</name>
<protein>
    <recommendedName>
        <fullName evidence="3">DUF998 domain-containing protein</fullName>
    </recommendedName>
</protein>
<dbReference type="EMBL" id="AP031573">
    <property type="protein sequence ID" value="BFM43560.1"/>
    <property type="molecule type" value="Genomic_DNA"/>
</dbReference>
<accession>A0AAT9H261</accession>
<dbReference type="InterPro" id="IPR009339">
    <property type="entry name" value="DUF998"/>
</dbReference>
<evidence type="ECO:0008006" key="3">
    <source>
        <dbReference type="Google" id="ProtNLM"/>
    </source>
</evidence>
<sequence>MFVLGGYYQEYSQLRNTISSLGATISPVSRLISAWWIFIGIIFIFFGVIFKKAFDKDGRYVKLASMLIMVYGLGEGIGSGLFKADVINGQKTFSFLLHDIAGGIGIIAGVLLPLVMCRVISKEDNSQFYCFSWIVFIIGISTLLLFGIRFPSVAGDLIASCKGLWQRLFLLNLYVYFMAISVIMYNREIIV</sequence>
<keyword evidence="1" id="KW-1133">Transmembrane helix</keyword>
<organism evidence="2">
    <name type="scientific">Flavobacterium sp. CFS9</name>
    <dbReference type="NCBI Taxonomy" id="3143118"/>
    <lineage>
        <taxon>Bacteria</taxon>
        <taxon>Pseudomonadati</taxon>
        <taxon>Bacteroidota</taxon>
        <taxon>Flavobacteriia</taxon>
        <taxon>Flavobacteriales</taxon>
        <taxon>Flavobacteriaceae</taxon>
        <taxon>Flavobacterium</taxon>
    </lineage>
</organism>
<keyword evidence="1" id="KW-0812">Transmembrane</keyword>
<keyword evidence="1" id="KW-0472">Membrane</keyword>
<feature type="transmembrane region" description="Helical" evidence="1">
    <location>
        <begin position="168"/>
        <end position="185"/>
    </location>
</feature>
<dbReference type="AlphaFoldDB" id="A0AAT9H261"/>
<evidence type="ECO:0000256" key="1">
    <source>
        <dbReference type="SAM" id="Phobius"/>
    </source>
</evidence>
<dbReference type="Pfam" id="PF06197">
    <property type="entry name" value="DUF998"/>
    <property type="match status" value="1"/>
</dbReference>
<feature type="transmembrane region" description="Helical" evidence="1">
    <location>
        <begin position="32"/>
        <end position="51"/>
    </location>
</feature>
<proteinExistence type="predicted"/>